<accession>A0A6I4P7H6</accession>
<organism evidence="1 2">
    <name type="scientific">Agromyces seonyuensis</name>
    <dbReference type="NCBI Taxonomy" id="2662446"/>
    <lineage>
        <taxon>Bacteria</taxon>
        <taxon>Bacillati</taxon>
        <taxon>Actinomycetota</taxon>
        <taxon>Actinomycetes</taxon>
        <taxon>Micrococcales</taxon>
        <taxon>Microbacteriaceae</taxon>
        <taxon>Agromyces</taxon>
    </lineage>
</organism>
<dbReference type="Pfam" id="PF20120">
    <property type="entry name" value="DUF6510"/>
    <property type="match status" value="1"/>
</dbReference>
<sequence length="87" mass="9522">MDERLDGNVLAGMLGELFDFDATTAKGRCRHCGDEAVLAEAHVIAHDGEFVARCRKCDAELLVAMEHHDDVVVSFRGLRGLGIHPAY</sequence>
<dbReference type="Proteomes" id="UP000438182">
    <property type="component" value="Unassembled WGS sequence"/>
</dbReference>
<dbReference type="RefSeq" id="WP_160426242.1">
    <property type="nucleotide sequence ID" value="NZ_WSTA01000075.1"/>
</dbReference>
<comment type="caution">
    <text evidence="1">The sequence shown here is derived from an EMBL/GenBank/DDBJ whole genome shotgun (WGS) entry which is preliminary data.</text>
</comment>
<dbReference type="InterPro" id="IPR045423">
    <property type="entry name" value="DUF6510"/>
</dbReference>
<gene>
    <name evidence="1" type="ORF">GB864_14340</name>
</gene>
<proteinExistence type="predicted"/>
<evidence type="ECO:0000313" key="2">
    <source>
        <dbReference type="Proteomes" id="UP000438182"/>
    </source>
</evidence>
<protein>
    <submittedName>
        <fullName evidence="1">Uncharacterized protein</fullName>
    </submittedName>
</protein>
<name>A0A6I4P7H6_9MICO</name>
<dbReference type="AlphaFoldDB" id="A0A6I4P7H6"/>
<dbReference type="EMBL" id="WSTA01000075">
    <property type="protein sequence ID" value="MWB99727.1"/>
    <property type="molecule type" value="Genomic_DNA"/>
</dbReference>
<reference evidence="1 2" key="1">
    <citation type="submission" date="2019-12" db="EMBL/GenBank/DDBJ databases">
        <authorList>
            <person name="Kim Y.S."/>
        </authorList>
    </citation>
    <scope>NUCLEOTIDE SEQUENCE [LARGE SCALE GENOMIC DNA]</scope>
    <source>
        <strain evidence="1 2">MMS17-SY077</strain>
    </source>
</reference>
<evidence type="ECO:0000313" key="1">
    <source>
        <dbReference type="EMBL" id="MWB99727.1"/>
    </source>
</evidence>
<keyword evidence="2" id="KW-1185">Reference proteome</keyword>